<dbReference type="RefSeq" id="WP_013337515.1">
    <property type="nucleotide sequence ID" value="NC_014537.1"/>
</dbReference>
<gene>
    <name evidence="2" type="ordered locus">Vdis_2424</name>
</gene>
<dbReference type="Proteomes" id="UP000006681">
    <property type="component" value="Chromosome"/>
</dbReference>
<dbReference type="InterPro" id="IPR043519">
    <property type="entry name" value="NT_sf"/>
</dbReference>
<dbReference type="HOGENOM" id="CLU_1521959_0_0_2"/>
<reference evidence="2 3" key="1">
    <citation type="journal article" date="2010" name="Stand. Genomic Sci.">
        <title>Complete genome sequence of Vulcanisaeta distributa type strain (IC-017).</title>
        <authorList>
            <person name="Mavromatis K."/>
            <person name="Sikorski J."/>
            <person name="Pabst E."/>
            <person name="Teshima H."/>
            <person name="Lapidus A."/>
            <person name="Lucas S."/>
            <person name="Nolan M."/>
            <person name="Glavina Del Rio T."/>
            <person name="Cheng J.F."/>
            <person name="Bruce D."/>
            <person name="Goodwin L."/>
            <person name="Pitluck S."/>
            <person name="Liolios K."/>
            <person name="Ivanova N."/>
            <person name="Mikhailova N."/>
            <person name="Pati A."/>
            <person name="Chen A."/>
            <person name="Palaniappan K."/>
            <person name="Land M."/>
            <person name="Hauser L."/>
            <person name="Chang Y.J."/>
            <person name="Jeffries C.D."/>
            <person name="Rohde M."/>
            <person name="Spring S."/>
            <person name="Goker M."/>
            <person name="Wirth R."/>
            <person name="Woyke T."/>
            <person name="Bristow J."/>
            <person name="Eisen J.A."/>
            <person name="Markowitz V."/>
            <person name="Hugenholtz P."/>
            <person name="Klenk H.P."/>
            <person name="Kyrpides N.C."/>
        </authorList>
    </citation>
    <scope>NUCLEOTIDE SEQUENCE [LARGE SCALE GENOMIC DNA]</scope>
    <source>
        <strain evidence="3">DSM 14429 / JCM 11212 / NBRC 100878 / IC-017</strain>
    </source>
</reference>
<dbReference type="Pfam" id="PF19502">
    <property type="entry name" value="DUF6036"/>
    <property type="match status" value="1"/>
</dbReference>
<dbReference type="KEGG" id="vdi:Vdis_2424"/>
<organism evidence="2 3">
    <name type="scientific">Vulcanisaeta distributa (strain DSM 14429 / JCM 11212 / NBRC 100878 / IC-017)</name>
    <dbReference type="NCBI Taxonomy" id="572478"/>
    <lineage>
        <taxon>Archaea</taxon>
        <taxon>Thermoproteota</taxon>
        <taxon>Thermoprotei</taxon>
        <taxon>Thermoproteales</taxon>
        <taxon>Thermoproteaceae</taxon>
        <taxon>Vulcanisaeta</taxon>
    </lineage>
</organism>
<protein>
    <recommendedName>
        <fullName evidence="1">DUF6036 domain-containing protein</fullName>
    </recommendedName>
</protein>
<name>E1QRH6_VULDI</name>
<dbReference type="OrthoDB" id="26136at2157"/>
<evidence type="ECO:0000313" key="2">
    <source>
        <dbReference type="EMBL" id="ADN51790.1"/>
    </source>
</evidence>
<dbReference type="STRING" id="572478.Vdis_2424"/>
<dbReference type="InterPro" id="IPR045792">
    <property type="entry name" value="DUF6036"/>
</dbReference>
<reference evidence="3" key="2">
    <citation type="journal article" date="2010" name="Stand. Genomic Sci.">
        <title>Complete genome sequence of Vulcanisaeta distributa type strain (IC-017T).</title>
        <authorList>
            <person name="Mavromatis K."/>
            <person name="Sikorski J."/>
            <person name="Pabst E."/>
            <person name="Teshima H."/>
            <person name="Lapidus A."/>
            <person name="Lucas S."/>
            <person name="Nolan M."/>
            <person name="Glavina Del Rio T."/>
            <person name="Cheng J."/>
            <person name="Bruce D."/>
            <person name="Goodwin L."/>
            <person name="Pitluck S."/>
            <person name="Liolios K."/>
            <person name="Ivanova N."/>
            <person name="Mikhailova N."/>
            <person name="Pati A."/>
            <person name="Chen A."/>
            <person name="Palaniappan K."/>
            <person name="Land M."/>
            <person name="Hauser L."/>
            <person name="Chang Y."/>
            <person name="Jeffries C."/>
            <person name="Rohde M."/>
            <person name="Spring S."/>
            <person name="Goker M."/>
            <person name="Wirth R."/>
            <person name="Woyke T."/>
            <person name="Bristow J."/>
            <person name="Eisen J."/>
            <person name="Markowitz V."/>
            <person name="Hugenholtz P."/>
            <person name="Klenk H."/>
            <person name="Kyrpides N."/>
        </authorList>
    </citation>
    <scope>NUCLEOTIDE SEQUENCE [LARGE SCALE GENOMIC DNA]</scope>
    <source>
        <strain evidence="3">DSM 14429 / JCM 11212 / NBRC 100878 / IC-017</strain>
    </source>
</reference>
<dbReference type="eggNOG" id="arCOG04119">
    <property type="taxonomic scope" value="Archaea"/>
</dbReference>
<dbReference type="GeneID" id="9753381"/>
<dbReference type="SUPFAM" id="SSF81301">
    <property type="entry name" value="Nucleotidyltransferase"/>
    <property type="match status" value="1"/>
</dbReference>
<keyword evidence="3" id="KW-1185">Reference proteome</keyword>
<proteinExistence type="predicted"/>
<dbReference type="EMBL" id="CP002100">
    <property type="protein sequence ID" value="ADN51790.1"/>
    <property type="molecule type" value="Genomic_DNA"/>
</dbReference>
<evidence type="ECO:0000259" key="1">
    <source>
        <dbReference type="Pfam" id="PF19502"/>
    </source>
</evidence>
<dbReference type="Gene3D" id="3.30.460.40">
    <property type="match status" value="1"/>
</dbReference>
<dbReference type="AlphaFoldDB" id="E1QRH6"/>
<feature type="domain" description="DUF6036" evidence="1">
    <location>
        <begin position="23"/>
        <end position="151"/>
    </location>
</feature>
<sequence length="171" mass="19525">MEVPREVLLVVSVLRKLGFRVFLIGARALAFYGIVRETGDWDLTIDRPFSVEVRDAVTRELRGLGFSVQWRRWGFYVDAGAVHAYINCMPLTLDEEFISRSRALGDVLIPSIEDLIILKLMSGEDKDVEDVKRLLKLPNLDLPYLLRRSRDAGVDKDLLRIARKIGLRIDG</sequence>
<evidence type="ECO:0000313" key="3">
    <source>
        <dbReference type="Proteomes" id="UP000006681"/>
    </source>
</evidence>
<accession>E1QRH6</accession>